<dbReference type="Gene3D" id="2.40.40.10">
    <property type="entry name" value="RlpA-like domain"/>
    <property type="match status" value="1"/>
</dbReference>
<dbReference type="OrthoDB" id="623670at2759"/>
<evidence type="ECO:0008006" key="4">
    <source>
        <dbReference type="Google" id="ProtNLM"/>
    </source>
</evidence>
<keyword evidence="1" id="KW-0732">Signal</keyword>
<feature type="signal peptide" evidence="1">
    <location>
        <begin position="1"/>
        <end position="18"/>
    </location>
</feature>
<keyword evidence="3" id="KW-1185">Reference proteome</keyword>
<evidence type="ECO:0000313" key="2">
    <source>
        <dbReference type="EMBL" id="KAF8468071.1"/>
    </source>
</evidence>
<sequence length="140" mass="15181">MYNLTLVPLFALFSLVFAIPKPGPEKIDELERRDGQIFIGQAEHLPVDLYGLTTISGCGPPNIYAPVVGISLAIHKYTLNCNDPEIVEIVYDSTVINATIVYDCPGCGDSGIVMSDACFQELGIPQSTTVTNVLWSYGPE</sequence>
<name>A0A9P5JX67_9AGAM</name>
<reference evidence="2" key="2">
    <citation type="journal article" date="2020" name="Nat. Commun.">
        <title>Large-scale genome sequencing of mycorrhizal fungi provides insights into the early evolution of symbiotic traits.</title>
        <authorList>
            <person name="Miyauchi S."/>
            <person name="Kiss E."/>
            <person name="Kuo A."/>
            <person name="Drula E."/>
            <person name="Kohler A."/>
            <person name="Sanchez-Garcia M."/>
            <person name="Morin E."/>
            <person name="Andreopoulos B."/>
            <person name="Barry K.W."/>
            <person name="Bonito G."/>
            <person name="Buee M."/>
            <person name="Carver A."/>
            <person name="Chen C."/>
            <person name="Cichocki N."/>
            <person name="Clum A."/>
            <person name="Culley D."/>
            <person name="Crous P.W."/>
            <person name="Fauchery L."/>
            <person name="Girlanda M."/>
            <person name="Hayes R.D."/>
            <person name="Keri Z."/>
            <person name="LaButti K."/>
            <person name="Lipzen A."/>
            <person name="Lombard V."/>
            <person name="Magnuson J."/>
            <person name="Maillard F."/>
            <person name="Murat C."/>
            <person name="Nolan M."/>
            <person name="Ohm R.A."/>
            <person name="Pangilinan J."/>
            <person name="Pereira M.F."/>
            <person name="Perotto S."/>
            <person name="Peter M."/>
            <person name="Pfister S."/>
            <person name="Riley R."/>
            <person name="Sitrit Y."/>
            <person name="Stielow J.B."/>
            <person name="Szollosi G."/>
            <person name="Zifcakova L."/>
            <person name="Stursova M."/>
            <person name="Spatafora J.W."/>
            <person name="Tedersoo L."/>
            <person name="Vaario L.M."/>
            <person name="Yamada A."/>
            <person name="Yan M."/>
            <person name="Wang P."/>
            <person name="Xu J."/>
            <person name="Bruns T."/>
            <person name="Baldrian P."/>
            <person name="Vilgalys R."/>
            <person name="Dunand C."/>
            <person name="Henrissat B."/>
            <person name="Grigoriev I.V."/>
            <person name="Hibbett D."/>
            <person name="Nagy L.G."/>
            <person name="Martin F.M."/>
        </authorList>
    </citation>
    <scope>NUCLEOTIDE SEQUENCE</scope>
    <source>
        <strain evidence="2">Prilba</strain>
    </source>
</reference>
<gene>
    <name evidence="2" type="ORF">DFH94DRAFT_285422</name>
</gene>
<comment type="caution">
    <text evidence="2">The sequence shown here is derived from an EMBL/GenBank/DDBJ whole genome shotgun (WGS) entry which is preliminary data.</text>
</comment>
<organism evidence="2 3">
    <name type="scientific">Russula ochroleuca</name>
    <dbReference type="NCBI Taxonomy" id="152965"/>
    <lineage>
        <taxon>Eukaryota</taxon>
        <taxon>Fungi</taxon>
        <taxon>Dikarya</taxon>
        <taxon>Basidiomycota</taxon>
        <taxon>Agaricomycotina</taxon>
        <taxon>Agaricomycetes</taxon>
        <taxon>Russulales</taxon>
        <taxon>Russulaceae</taxon>
        <taxon>Russula</taxon>
    </lineage>
</organism>
<feature type="chain" id="PRO_5040262374" description="RlpA-like protein double-psi beta-barrel domain-containing protein" evidence="1">
    <location>
        <begin position="19"/>
        <end position="140"/>
    </location>
</feature>
<dbReference type="AlphaFoldDB" id="A0A9P5JX67"/>
<dbReference type="InterPro" id="IPR036908">
    <property type="entry name" value="RlpA-like_sf"/>
</dbReference>
<evidence type="ECO:0000313" key="3">
    <source>
        <dbReference type="Proteomes" id="UP000759537"/>
    </source>
</evidence>
<dbReference type="Proteomes" id="UP000759537">
    <property type="component" value="Unassembled WGS sequence"/>
</dbReference>
<proteinExistence type="predicted"/>
<accession>A0A9P5JX67</accession>
<dbReference type="CDD" id="cd22191">
    <property type="entry name" value="DPBB_RlpA_EXP_N-like"/>
    <property type="match status" value="1"/>
</dbReference>
<evidence type="ECO:0000256" key="1">
    <source>
        <dbReference type="SAM" id="SignalP"/>
    </source>
</evidence>
<reference evidence="2" key="1">
    <citation type="submission" date="2019-10" db="EMBL/GenBank/DDBJ databases">
        <authorList>
            <consortium name="DOE Joint Genome Institute"/>
            <person name="Kuo A."/>
            <person name="Miyauchi S."/>
            <person name="Kiss E."/>
            <person name="Drula E."/>
            <person name="Kohler A."/>
            <person name="Sanchez-Garcia M."/>
            <person name="Andreopoulos B."/>
            <person name="Barry K.W."/>
            <person name="Bonito G."/>
            <person name="Buee M."/>
            <person name="Carver A."/>
            <person name="Chen C."/>
            <person name="Cichocki N."/>
            <person name="Clum A."/>
            <person name="Culley D."/>
            <person name="Crous P.W."/>
            <person name="Fauchery L."/>
            <person name="Girlanda M."/>
            <person name="Hayes R."/>
            <person name="Keri Z."/>
            <person name="LaButti K."/>
            <person name="Lipzen A."/>
            <person name="Lombard V."/>
            <person name="Magnuson J."/>
            <person name="Maillard F."/>
            <person name="Morin E."/>
            <person name="Murat C."/>
            <person name="Nolan M."/>
            <person name="Ohm R."/>
            <person name="Pangilinan J."/>
            <person name="Pereira M."/>
            <person name="Perotto S."/>
            <person name="Peter M."/>
            <person name="Riley R."/>
            <person name="Sitrit Y."/>
            <person name="Stielow B."/>
            <person name="Szollosi G."/>
            <person name="Zifcakova L."/>
            <person name="Stursova M."/>
            <person name="Spatafora J.W."/>
            <person name="Tedersoo L."/>
            <person name="Vaario L.-M."/>
            <person name="Yamada A."/>
            <person name="Yan M."/>
            <person name="Wang P."/>
            <person name="Xu J."/>
            <person name="Bruns T."/>
            <person name="Baldrian P."/>
            <person name="Vilgalys R."/>
            <person name="Henrissat B."/>
            <person name="Grigoriev I.V."/>
            <person name="Hibbett D."/>
            <person name="Nagy L.G."/>
            <person name="Martin F.M."/>
        </authorList>
    </citation>
    <scope>NUCLEOTIDE SEQUENCE</scope>
    <source>
        <strain evidence="2">Prilba</strain>
    </source>
</reference>
<protein>
    <recommendedName>
        <fullName evidence="4">RlpA-like protein double-psi beta-barrel domain-containing protein</fullName>
    </recommendedName>
</protein>
<dbReference type="EMBL" id="WHVB01000033">
    <property type="protein sequence ID" value="KAF8468071.1"/>
    <property type="molecule type" value="Genomic_DNA"/>
</dbReference>